<dbReference type="GO" id="GO:0046914">
    <property type="term" value="F:transition metal ion binding"/>
    <property type="evidence" value="ECO:0007669"/>
    <property type="project" value="TreeGrafter"/>
</dbReference>
<dbReference type="GO" id="GO:0022857">
    <property type="term" value="F:transmembrane transporter activity"/>
    <property type="evidence" value="ECO:0007669"/>
    <property type="project" value="InterPro"/>
</dbReference>
<evidence type="ECO:0000256" key="1">
    <source>
        <dbReference type="ARBA" id="ARBA00009477"/>
    </source>
</evidence>
<dbReference type="Proteomes" id="UP000233398">
    <property type="component" value="Unassembled WGS sequence"/>
</dbReference>
<dbReference type="EMBL" id="PISP01000006">
    <property type="protein sequence ID" value="PKD42464.1"/>
    <property type="molecule type" value="Genomic_DNA"/>
</dbReference>
<feature type="domain" description="CusB-like three alpha-helical bundle" evidence="7">
    <location>
        <begin position="165"/>
        <end position="215"/>
    </location>
</feature>
<dbReference type="Pfam" id="PF19335">
    <property type="entry name" value="HMBD"/>
    <property type="match status" value="1"/>
</dbReference>
<keyword evidence="4" id="KW-0812">Transmembrane</keyword>
<gene>
    <name evidence="9" type="ORF">CWD77_13680</name>
</gene>
<reference evidence="9 10" key="1">
    <citation type="submission" date="2017-11" db="EMBL/GenBank/DDBJ databases">
        <title>Rhodohalobacter 15182 sp. nov., isolated from a salt lake.</title>
        <authorList>
            <person name="Han S."/>
        </authorList>
    </citation>
    <scope>NUCLEOTIDE SEQUENCE [LARGE SCALE GENOMIC DNA]</scope>
    <source>
        <strain evidence="9 10">15182</strain>
    </source>
</reference>
<proteinExistence type="inferred from homology"/>
<protein>
    <submittedName>
        <fullName evidence="9">Efflux RND transporter periplasmic adaptor subunit</fullName>
    </submittedName>
</protein>
<dbReference type="InterPro" id="IPR021782">
    <property type="entry name" value="DUF3347"/>
</dbReference>
<dbReference type="Pfam" id="PF25869">
    <property type="entry name" value="3HB_CusB"/>
    <property type="match status" value="1"/>
</dbReference>
<organism evidence="9 10">
    <name type="scientific">Rhodohalobacter barkolensis</name>
    <dbReference type="NCBI Taxonomy" id="2053187"/>
    <lineage>
        <taxon>Bacteria</taxon>
        <taxon>Pseudomonadati</taxon>
        <taxon>Balneolota</taxon>
        <taxon>Balneolia</taxon>
        <taxon>Balneolales</taxon>
        <taxon>Balneolaceae</taxon>
        <taxon>Rhodohalobacter</taxon>
    </lineage>
</organism>
<evidence type="ECO:0000313" key="10">
    <source>
        <dbReference type="Proteomes" id="UP000233398"/>
    </source>
</evidence>
<evidence type="ECO:0000259" key="7">
    <source>
        <dbReference type="Pfam" id="PF25869"/>
    </source>
</evidence>
<dbReference type="InterPro" id="IPR006143">
    <property type="entry name" value="RND_pump_MFP"/>
</dbReference>
<dbReference type="Pfam" id="PF11827">
    <property type="entry name" value="DUF3347"/>
    <property type="match status" value="1"/>
</dbReference>
<name>A0A2N0VE39_9BACT</name>
<dbReference type="Pfam" id="PF25954">
    <property type="entry name" value="Beta-barrel_RND_2"/>
    <property type="match status" value="1"/>
</dbReference>
<dbReference type="InterPro" id="IPR051909">
    <property type="entry name" value="MFP_Cation_Efflux"/>
</dbReference>
<comment type="caution">
    <text evidence="9">The sequence shown here is derived from an EMBL/GenBank/DDBJ whole genome shotgun (WGS) entry which is preliminary data.</text>
</comment>
<comment type="similarity">
    <text evidence="1">Belongs to the membrane fusion protein (MFP) (TC 8.A.1) family.</text>
</comment>
<dbReference type="Gene3D" id="2.40.30.170">
    <property type="match status" value="1"/>
</dbReference>
<keyword evidence="10" id="KW-1185">Reference proteome</keyword>
<feature type="domain" description="CusB-like beta-barrel" evidence="8">
    <location>
        <begin position="252"/>
        <end position="329"/>
    </location>
</feature>
<dbReference type="AlphaFoldDB" id="A0A2N0VE39"/>
<evidence type="ECO:0000259" key="5">
    <source>
        <dbReference type="Pfam" id="PF11827"/>
    </source>
</evidence>
<keyword evidence="2" id="KW-0813">Transport</keyword>
<keyword evidence="4" id="KW-1133">Transmembrane helix</keyword>
<dbReference type="GO" id="GO:0030288">
    <property type="term" value="C:outer membrane-bounded periplasmic space"/>
    <property type="evidence" value="ECO:0007669"/>
    <property type="project" value="TreeGrafter"/>
</dbReference>
<evidence type="ECO:0000259" key="6">
    <source>
        <dbReference type="Pfam" id="PF19335"/>
    </source>
</evidence>
<dbReference type="InterPro" id="IPR045800">
    <property type="entry name" value="HMBD"/>
</dbReference>
<dbReference type="FunFam" id="2.40.30.170:FF:000010">
    <property type="entry name" value="Efflux RND transporter periplasmic adaptor subunit"/>
    <property type="match status" value="1"/>
</dbReference>
<feature type="transmembrane region" description="Helical" evidence="4">
    <location>
        <begin position="7"/>
        <end position="26"/>
    </location>
</feature>
<evidence type="ECO:0000256" key="2">
    <source>
        <dbReference type="ARBA" id="ARBA00022448"/>
    </source>
</evidence>
<dbReference type="GO" id="GO:0016020">
    <property type="term" value="C:membrane"/>
    <property type="evidence" value="ECO:0007669"/>
    <property type="project" value="InterPro"/>
</dbReference>
<dbReference type="GO" id="GO:0015679">
    <property type="term" value="P:plasma membrane copper ion transport"/>
    <property type="evidence" value="ECO:0007669"/>
    <property type="project" value="TreeGrafter"/>
</dbReference>
<dbReference type="Gene3D" id="6.10.140.730">
    <property type="match status" value="1"/>
</dbReference>
<dbReference type="OrthoDB" id="9806939at2"/>
<feature type="compositionally biased region" description="Acidic residues" evidence="3">
    <location>
        <begin position="430"/>
        <end position="440"/>
    </location>
</feature>
<evidence type="ECO:0000256" key="4">
    <source>
        <dbReference type="SAM" id="Phobius"/>
    </source>
</evidence>
<dbReference type="SUPFAM" id="SSF111369">
    <property type="entry name" value="HlyD-like secretion proteins"/>
    <property type="match status" value="1"/>
</dbReference>
<feature type="domain" description="DUF3347" evidence="5">
    <location>
        <begin position="469"/>
        <end position="557"/>
    </location>
</feature>
<evidence type="ECO:0000313" key="9">
    <source>
        <dbReference type="EMBL" id="PKD42464.1"/>
    </source>
</evidence>
<keyword evidence="4" id="KW-0472">Membrane</keyword>
<evidence type="ECO:0000256" key="3">
    <source>
        <dbReference type="SAM" id="MobiDB-lite"/>
    </source>
</evidence>
<dbReference type="GO" id="GO:0060003">
    <property type="term" value="P:copper ion export"/>
    <property type="evidence" value="ECO:0007669"/>
    <property type="project" value="TreeGrafter"/>
</dbReference>
<dbReference type="Gene3D" id="2.40.420.20">
    <property type="match status" value="1"/>
</dbReference>
<dbReference type="RefSeq" id="WP_101074148.1">
    <property type="nucleotide sequence ID" value="NZ_PISP01000006.1"/>
</dbReference>
<accession>A0A2N0VE39</accession>
<sequence>MNITKTQYLTYASVLITGIILGWLFFGGSSTVQNDHEGHEHEQVTNESGEQVWTCSMHPSVREDEPGSCPICGMDLIPASSEEREDDYSMVMTEASMQLADIQTTPAVREQPVREIHLPGRVEIDERRISYVTAHFEGRVRDVKIDFTGAPIRKGEVMATIYSPDLVSAQRELLQAVQVQDRNPQLYEAAVRKFRLWEFSDEQIQTIIDRGEVQTNMEILSPVDGFVMKRNVVDEQHVMEGTVIYEVANLDQLWVTLDAYEEDIPWITEGNEVTFQTRSNPGQDYQATIDFIDPAFDPQKRTIRLRANVENGDHSLRPDMLVRGTVQAEESEEKILVPVSAVLWTGPRSLVYVKDPSAETPRFEVREVELGAQAGDYYIIESGLTEGEEVVFNGNFRIDSEFQLADRFSMMNREPGSGAVPAGHQHGGSDMDESAMEEEDHSEHQSEASIGEEENEVDEAFREEFTELLENYLTLKDELIESDLESAVNSATDLITQLEEIGEHRLEGDSHVAWMESYSAIMDHAESMSNTDDIEEYREAFSRLSDQLIEDVKTFGIEGVVYHQYCPMAFDNEGADWLSREEQIRNPYLPENMLTCGEVIDSIE</sequence>
<feature type="domain" description="Heavy metal binding" evidence="6">
    <location>
        <begin position="52"/>
        <end position="79"/>
    </location>
</feature>
<dbReference type="PANTHER" id="PTHR30097">
    <property type="entry name" value="CATION EFFLUX SYSTEM PROTEIN CUSB"/>
    <property type="match status" value="1"/>
</dbReference>
<dbReference type="InterPro" id="IPR058791">
    <property type="entry name" value="3HB_CusB"/>
</dbReference>
<feature type="region of interest" description="Disordered" evidence="3">
    <location>
        <begin position="415"/>
        <end position="455"/>
    </location>
</feature>
<dbReference type="PANTHER" id="PTHR30097:SF15">
    <property type="entry name" value="CATION EFFLUX SYSTEM PROTEIN CUSB"/>
    <property type="match status" value="1"/>
</dbReference>
<dbReference type="InterPro" id="IPR058792">
    <property type="entry name" value="Beta-barrel_RND_2"/>
</dbReference>
<evidence type="ECO:0000259" key="8">
    <source>
        <dbReference type="Pfam" id="PF25954"/>
    </source>
</evidence>
<dbReference type="NCBIfam" id="TIGR01730">
    <property type="entry name" value="RND_mfp"/>
    <property type="match status" value="1"/>
</dbReference>